<dbReference type="EMBL" id="CAEZXS010000322">
    <property type="protein sequence ID" value="CAB4718876.1"/>
    <property type="molecule type" value="Genomic_DNA"/>
</dbReference>
<name>A0A6J6R768_9ZZZZ</name>
<organism evidence="1">
    <name type="scientific">freshwater metagenome</name>
    <dbReference type="NCBI Taxonomy" id="449393"/>
    <lineage>
        <taxon>unclassified sequences</taxon>
        <taxon>metagenomes</taxon>
        <taxon>ecological metagenomes</taxon>
    </lineage>
</organism>
<reference evidence="1" key="1">
    <citation type="submission" date="2020-05" db="EMBL/GenBank/DDBJ databases">
        <authorList>
            <person name="Chiriac C."/>
            <person name="Salcher M."/>
            <person name="Ghai R."/>
            <person name="Kavagutti S V."/>
        </authorList>
    </citation>
    <scope>NUCLEOTIDE SEQUENCE</scope>
</reference>
<sequence length="401" mass="42019">MNLRSNSLRVGFGVCILALISVGLGACAPQPTAGITCGWPIKGGKEVVNVAYPDSGATYFTTKYTLLPGQRLILKGTYAEARYMSLITYDIKGDVVDSLADVKINPDPGSKNPFVDETASQDPLQRRWTVNISPDIFAGSGQLTNQMSAASLGSVMMRVYVPTNPLPAGGGEQAFGSPLPEMTVLTAGGGATPIATCAVQAADPNAAQLVSLFGPATDDPPSNPVAFKRPSSTSSLYPNPDNTYLSSISRYQAGTVLVVHGKAPTTPDTQAGQSAATPSQLRYWSLCANEYIKPYPVTDCVFDHEVPLDESGYYTIVVSTPADRPANATQANGVAWLDWGSRSVDLLLLFRNMLPATSFTQSAFSVSPGSLATTTMGEFAPLEATCTTATFESGGSAGCGL</sequence>
<evidence type="ECO:0000313" key="1">
    <source>
        <dbReference type="EMBL" id="CAB4718876.1"/>
    </source>
</evidence>
<dbReference type="AlphaFoldDB" id="A0A6J6R768"/>
<accession>A0A6J6R768</accession>
<gene>
    <name evidence="1" type="ORF">UFOPK2582_01823</name>
</gene>
<dbReference type="PROSITE" id="PS51257">
    <property type="entry name" value="PROKAR_LIPOPROTEIN"/>
    <property type="match status" value="1"/>
</dbReference>
<protein>
    <submittedName>
        <fullName evidence="1">Unannotated protein</fullName>
    </submittedName>
</protein>
<proteinExistence type="predicted"/>